<gene>
    <name evidence="5" type="ORF">BN890_29520</name>
</gene>
<dbReference type="PANTHER" id="PTHR30408">
    <property type="entry name" value="TYPE-1 RESTRICTION ENZYME ECOKI SPECIFICITY PROTEIN"/>
    <property type="match status" value="1"/>
</dbReference>
<name>D4VNP1_9BACE</name>
<accession>D4VNP1</accession>
<dbReference type="EC" id="3.1.21.3" evidence="5"/>
<comment type="caution">
    <text evidence="5">The sequence shown here is derived from an EMBL/GenBank/DDBJ whole genome shotgun (WGS) entry which is preliminary data.</text>
</comment>
<dbReference type="Gene3D" id="3.90.220.20">
    <property type="entry name" value="DNA methylase specificity domains"/>
    <property type="match status" value="2"/>
</dbReference>
<dbReference type="RefSeq" id="WP_004316519.1">
    <property type="nucleotide sequence ID" value="NZ_ADKP01000159.1"/>
</dbReference>
<evidence type="ECO:0000259" key="4">
    <source>
        <dbReference type="Pfam" id="PF01420"/>
    </source>
</evidence>
<evidence type="ECO:0000256" key="3">
    <source>
        <dbReference type="ARBA" id="ARBA00023125"/>
    </source>
</evidence>
<sequence length="427" mass="49165">MELKKYNANHTQVLKINQIVRTISETHKFDKDKLIAINTSDVENGVMGNGTLTFVDELKGQFKKTIVKDDILFSEIRPANRRFAKVTTKNTKDYVVSTKLMVLRKYNEDVDLEYFYYCLTNQPFLDILQRRAENRIGSFPQITFDLLSEYAFPIPPISEQKRISSVISTLDKKIALNRQINQNLEAMAKQLYDYWFVQFDFPNENGRPYKSFGGKMVWNEKQRKYIPEYWEVKSLSNWLEIKSGFPFKSETYKPIGRYKIITIKNVQDGELVTSGCDYVNDIPSRAKDYISLQIGDRLISLTGNCGRLCVVCEENLLLNQRVGLLCCDAIYLEYFYNFLNSGTMRTVIDNLANGAAQANLSPVELCKTDCFIPPIDILLSYNRKVNAIRKAIVQNNQEISQLAKQRDELLPLLMNGQVSVNSDLSDD</sequence>
<dbReference type="CDD" id="cd17278">
    <property type="entry name" value="RMtype1_S_LdeBORF1052P-TRD2-CR2"/>
    <property type="match status" value="1"/>
</dbReference>
<dbReference type="Pfam" id="PF01420">
    <property type="entry name" value="Methylase_S"/>
    <property type="match status" value="1"/>
</dbReference>
<dbReference type="PANTHER" id="PTHR30408:SF13">
    <property type="entry name" value="TYPE I RESTRICTION ENZYME HINDI SPECIFICITY SUBUNIT"/>
    <property type="match status" value="1"/>
</dbReference>
<dbReference type="InterPro" id="IPR052021">
    <property type="entry name" value="Type-I_RS_S_subunit"/>
</dbReference>
<evidence type="ECO:0000256" key="2">
    <source>
        <dbReference type="ARBA" id="ARBA00022747"/>
    </source>
</evidence>
<dbReference type="GO" id="GO:0003677">
    <property type="term" value="F:DNA binding"/>
    <property type="evidence" value="ECO:0007669"/>
    <property type="project" value="UniProtKB-KW"/>
</dbReference>
<dbReference type="GO" id="GO:0009035">
    <property type="term" value="F:type I site-specific deoxyribonuclease activity"/>
    <property type="evidence" value="ECO:0007669"/>
    <property type="project" value="UniProtKB-EC"/>
</dbReference>
<reference evidence="5 6" key="1">
    <citation type="submission" date="2013-12" db="EMBL/GenBank/DDBJ databases">
        <title>Improved hybrid genome assemblies of Bacteroides xylanisolvens SD CC 1b and Bacteroides xylanisolvens SD CC 2a using Illumina and 454 Sequencing.</title>
        <authorList>
            <person name="Ramaraj T."/>
            <person name="Sundararajan A."/>
            <person name="Mudge J."/>
            <person name="Schilkey F.D."/>
            <person name="Delvecchio V."/>
            <person name="Donlon M."/>
            <person name="Ziemer C."/>
        </authorList>
    </citation>
    <scope>NUCLEOTIDE SEQUENCE [LARGE SCALE GENOMIC DNA]</scope>
</reference>
<dbReference type="InterPro" id="IPR000055">
    <property type="entry name" value="Restrct_endonuc_typeI_TRD"/>
</dbReference>
<dbReference type="InterPro" id="IPR044946">
    <property type="entry name" value="Restrct_endonuc_typeI_TRD_sf"/>
</dbReference>
<evidence type="ECO:0000313" key="6">
    <source>
        <dbReference type="Proteomes" id="UP000019380"/>
    </source>
</evidence>
<dbReference type="GeneID" id="77848543"/>
<dbReference type="AlphaFoldDB" id="D4VNP1"/>
<evidence type="ECO:0000313" key="5">
    <source>
        <dbReference type="EMBL" id="CDM05363.1"/>
    </source>
</evidence>
<organism evidence="5 6">
    <name type="scientific">Bacteroides xylanisolvens SD CC 1b</name>
    <dbReference type="NCBI Taxonomy" id="702447"/>
    <lineage>
        <taxon>Bacteria</taxon>
        <taxon>Pseudomonadati</taxon>
        <taxon>Bacteroidota</taxon>
        <taxon>Bacteroidia</taxon>
        <taxon>Bacteroidales</taxon>
        <taxon>Bacteroidaceae</taxon>
        <taxon>Bacteroides</taxon>
    </lineage>
</organism>
<dbReference type="CDD" id="cd16961">
    <property type="entry name" value="RMtype1_S_TRD-CR_like"/>
    <property type="match status" value="1"/>
</dbReference>
<dbReference type="Proteomes" id="UP000019380">
    <property type="component" value="Unassembled WGS sequence"/>
</dbReference>
<protein>
    <submittedName>
        <fullName evidence="5">Type I restriction-modification system,specificity subunit S</fullName>
        <ecNumber evidence="5">3.1.21.3</ecNumber>
    </submittedName>
</protein>
<evidence type="ECO:0000256" key="1">
    <source>
        <dbReference type="ARBA" id="ARBA00010923"/>
    </source>
</evidence>
<dbReference type="REBASE" id="87227">
    <property type="entry name" value="S2.Bxy1bORF29550P"/>
</dbReference>
<keyword evidence="5" id="KW-0378">Hydrolase</keyword>
<feature type="domain" description="Type I restriction modification DNA specificity" evidence="4">
    <location>
        <begin position="30"/>
        <end position="185"/>
    </location>
</feature>
<comment type="similarity">
    <text evidence="1">Belongs to the type-I restriction system S methylase family.</text>
</comment>
<dbReference type="EMBL" id="CBXG010000034">
    <property type="protein sequence ID" value="CDM05363.1"/>
    <property type="molecule type" value="Genomic_DNA"/>
</dbReference>
<dbReference type="SUPFAM" id="SSF116734">
    <property type="entry name" value="DNA methylase specificity domain"/>
    <property type="match status" value="2"/>
</dbReference>
<keyword evidence="2" id="KW-0680">Restriction system</keyword>
<proteinExistence type="inferred from homology"/>
<dbReference type="GO" id="GO:0009307">
    <property type="term" value="P:DNA restriction-modification system"/>
    <property type="evidence" value="ECO:0007669"/>
    <property type="project" value="UniProtKB-KW"/>
</dbReference>
<keyword evidence="3" id="KW-0238">DNA-binding</keyword>